<gene>
    <name evidence="5" type="ORF">ACFPET_22675</name>
</gene>
<dbReference type="CDD" id="cd04082">
    <property type="entry name" value="CBM35_pectate_lyase-like"/>
    <property type="match status" value="1"/>
</dbReference>
<reference evidence="6" key="1">
    <citation type="journal article" date="2019" name="Int. J. Syst. Evol. Microbiol.">
        <title>The Global Catalogue of Microorganisms (GCM) 10K type strain sequencing project: providing services to taxonomists for standard genome sequencing and annotation.</title>
        <authorList>
            <consortium name="The Broad Institute Genomics Platform"/>
            <consortium name="The Broad Institute Genome Sequencing Center for Infectious Disease"/>
            <person name="Wu L."/>
            <person name="Ma J."/>
        </authorList>
    </citation>
    <scope>NUCLEOTIDE SEQUENCE [LARGE SCALE GENOMIC DNA]</scope>
    <source>
        <strain evidence="6">IBRC-M 10908</strain>
    </source>
</reference>
<dbReference type="InterPro" id="IPR005084">
    <property type="entry name" value="CBM6"/>
</dbReference>
<dbReference type="Proteomes" id="UP001595823">
    <property type="component" value="Unassembled WGS sequence"/>
</dbReference>
<dbReference type="InterPro" id="IPR039331">
    <property type="entry name" value="PAPs-like"/>
</dbReference>
<protein>
    <submittedName>
        <fullName evidence="5">Discoidin domain-containing protein</fullName>
    </submittedName>
</protein>
<feature type="domain" description="CBM6" evidence="4">
    <location>
        <begin position="169"/>
        <end position="292"/>
    </location>
</feature>
<dbReference type="Pfam" id="PF03422">
    <property type="entry name" value="CBM_6"/>
    <property type="match status" value="1"/>
</dbReference>
<evidence type="ECO:0000259" key="4">
    <source>
        <dbReference type="PROSITE" id="PS51175"/>
    </source>
</evidence>
<evidence type="ECO:0000256" key="1">
    <source>
        <dbReference type="ARBA" id="ARBA00022729"/>
    </source>
</evidence>
<comment type="caution">
    <text evidence="5">The sequence shown here is derived from an EMBL/GenBank/DDBJ whole genome shotgun (WGS) entry which is preliminary data.</text>
</comment>
<name>A0ABV8U6H7_9ACTN</name>
<dbReference type="SUPFAM" id="SSF49785">
    <property type="entry name" value="Galactose-binding domain-like"/>
    <property type="match status" value="2"/>
</dbReference>
<dbReference type="InterPro" id="IPR006584">
    <property type="entry name" value="Cellulose-bd_IV"/>
</dbReference>
<evidence type="ECO:0000259" key="3">
    <source>
        <dbReference type="PROSITE" id="PS50022"/>
    </source>
</evidence>
<dbReference type="InterPro" id="IPR000421">
    <property type="entry name" value="FA58C"/>
</dbReference>
<dbReference type="Pfam" id="PF00149">
    <property type="entry name" value="Metallophos"/>
    <property type="match status" value="1"/>
</dbReference>
<dbReference type="InterPro" id="IPR025733">
    <property type="entry name" value="PAPs_C"/>
</dbReference>
<dbReference type="PANTHER" id="PTHR22953">
    <property type="entry name" value="ACID PHOSPHATASE RELATED"/>
    <property type="match status" value="1"/>
</dbReference>
<dbReference type="Pfam" id="PF14008">
    <property type="entry name" value="Metallophos_C"/>
    <property type="match status" value="1"/>
</dbReference>
<accession>A0ABV8U6H7</accession>
<dbReference type="PROSITE" id="PS51175">
    <property type="entry name" value="CBM6"/>
    <property type="match status" value="1"/>
</dbReference>
<evidence type="ECO:0000313" key="5">
    <source>
        <dbReference type="EMBL" id="MFC4338000.1"/>
    </source>
</evidence>
<dbReference type="SMART" id="SM00606">
    <property type="entry name" value="CBD_IV"/>
    <property type="match status" value="1"/>
</dbReference>
<dbReference type="EMBL" id="JBHSDK010000061">
    <property type="protein sequence ID" value="MFC4338000.1"/>
    <property type="molecule type" value="Genomic_DNA"/>
</dbReference>
<dbReference type="InterPro" id="IPR008979">
    <property type="entry name" value="Galactose-bd-like_sf"/>
</dbReference>
<evidence type="ECO:0000256" key="2">
    <source>
        <dbReference type="SAM" id="SignalP"/>
    </source>
</evidence>
<dbReference type="SUPFAM" id="SSF56300">
    <property type="entry name" value="Metallo-dependent phosphatases"/>
    <property type="match status" value="1"/>
</dbReference>
<dbReference type="Gene3D" id="2.60.120.260">
    <property type="entry name" value="Galactose-binding domain-like"/>
    <property type="match status" value="2"/>
</dbReference>
<feature type="domain" description="F5/8 type C" evidence="3">
    <location>
        <begin position="24"/>
        <end position="164"/>
    </location>
</feature>
<dbReference type="PANTHER" id="PTHR22953:SF153">
    <property type="entry name" value="PURPLE ACID PHOSPHATASE"/>
    <property type="match status" value="1"/>
</dbReference>
<dbReference type="RefSeq" id="WP_380625573.1">
    <property type="nucleotide sequence ID" value="NZ_JBHSDK010000061.1"/>
</dbReference>
<keyword evidence="1 2" id="KW-0732">Signal</keyword>
<sequence>MRLQRIRRSTALLSAIAVGLATALTTSDLGWAAEETLLSQGKPASASSIEDSALTPDLAVDGDPSTRWASAEGSDPQWIQVDLGAAADVTRLRLNWEAAYAASYRVEFSPDGTVWTTAYTASGGTGGVEDITSAAGTARYVRVVGTERGTAYGYSLWEFEVYGQSRAPSDYQAEDARIGSGRVDSDHSGYTGTGFVNYDNTIGSYVEWTVTVGESRDHDLRFRYANGKTDRPMRIAVDGTVVDSALPFPGTGSWSTWRASSVTVNLDPGTHTVRATATTSDGGPNVDRLSLSAGSPPQESFTAVAAGDIAEQCTASSSSCVHPKTADRARAIDPDFVITMGDNQYDDARLEDFQNYYDTTWGRFNPVVKPTPGNHESYDPAGFEVGYKEYFGSTATPEGETWYSYDVGNWHFIALDSNIFDDPDQIAWLEADLAANSQSCVAAYWHHPLYSSGGHGNDPVSRPVWDRLLDYDADLVLNGHDHHYERFAPQNAHGDHDPDGIVQIVGGMGGAHPYDIENPQPNSEFRISGSFGVVKLDFTPDGYSWDYVDHTGDVIDSSPEYTCH</sequence>
<dbReference type="Gene3D" id="3.60.21.10">
    <property type="match status" value="1"/>
</dbReference>
<keyword evidence="6" id="KW-1185">Reference proteome</keyword>
<feature type="signal peptide" evidence="2">
    <location>
        <begin position="1"/>
        <end position="23"/>
    </location>
</feature>
<dbReference type="Pfam" id="PF00754">
    <property type="entry name" value="F5_F8_type_C"/>
    <property type="match status" value="1"/>
</dbReference>
<proteinExistence type="predicted"/>
<dbReference type="InterPro" id="IPR029052">
    <property type="entry name" value="Metallo-depent_PP-like"/>
</dbReference>
<feature type="chain" id="PRO_5045495660" evidence="2">
    <location>
        <begin position="24"/>
        <end position="564"/>
    </location>
</feature>
<dbReference type="InterPro" id="IPR004843">
    <property type="entry name" value="Calcineurin-like_PHP"/>
</dbReference>
<organism evidence="5 6">
    <name type="scientific">Salininema proteolyticum</name>
    <dbReference type="NCBI Taxonomy" id="1607685"/>
    <lineage>
        <taxon>Bacteria</taxon>
        <taxon>Bacillati</taxon>
        <taxon>Actinomycetota</taxon>
        <taxon>Actinomycetes</taxon>
        <taxon>Glycomycetales</taxon>
        <taxon>Glycomycetaceae</taxon>
        <taxon>Salininema</taxon>
    </lineage>
</organism>
<evidence type="ECO:0000313" key="6">
    <source>
        <dbReference type="Proteomes" id="UP001595823"/>
    </source>
</evidence>
<dbReference type="PROSITE" id="PS50022">
    <property type="entry name" value="FA58C_3"/>
    <property type="match status" value="1"/>
</dbReference>